<comment type="caution">
    <text evidence="2">The sequence shown here is derived from an EMBL/GenBank/DDBJ whole genome shotgun (WGS) entry which is preliminary data.</text>
</comment>
<dbReference type="Pfam" id="PF00534">
    <property type="entry name" value="Glycos_transf_1"/>
    <property type="match status" value="1"/>
</dbReference>
<gene>
    <name evidence="2" type="ORF">ENM46_04500</name>
</gene>
<dbReference type="AlphaFoldDB" id="A0A7C5Y852"/>
<keyword evidence="2" id="KW-0808">Transferase</keyword>
<sequence>MKLTNIDTLEYLKGLLAHSSNEEFKKALKEKLKLDANKEKILDTALNLRNLQIDKAREIIDQIEPDKYSFTYMLLKSIIYDLENNNDEANKSLVRTIILSPKKEFRESILNAFGLKYPEIEKTYNFIENIKTHKLKILHGTMEIANQMHTYVSGLKKLGAFARSVNYYPVYLKYKNDYIIPLEKVNENIINQFINSFDIFHFHFGTSLNPAMSDLPFLKNIGKTILMHYWGSEVRRKSKALELNPYAKVKEEEEKIVKKLIFVSQYINHCVTEFTLPVYVEEYHKHTHFLAQAIDLNKYPYSPKTPGDKIIIAHAPTDPEYKGTPVIKSVIESLSDKYPIEFVLVQGKPHAEARKIYMKADLIIDQLYSEGYGLFTIESMALGKPVIVSVPDYFVNKYPPDLPVIRANPDNLQDVLEKTLSEPEKLPQIGAMGRKYVEKYHDIEKVKFDLLELYYTVMREEGKI</sequence>
<dbReference type="SUPFAM" id="SSF53756">
    <property type="entry name" value="UDP-Glycosyltransferase/glycogen phosphorylase"/>
    <property type="match status" value="1"/>
</dbReference>
<reference evidence="2" key="1">
    <citation type="journal article" date="2020" name="mSystems">
        <title>Genome- and Community-Level Interaction Insights into Carbon Utilization and Element Cycling Functions of Hydrothermarchaeota in Hydrothermal Sediment.</title>
        <authorList>
            <person name="Zhou Z."/>
            <person name="Liu Y."/>
            <person name="Xu W."/>
            <person name="Pan J."/>
            <person name="Luo Z.H."/>
            <person name="Li M."/>
        </authorList>
    </citation>
    <scope>NUCLEOTIDE SEQUENCE [LARGE SCALE GENOMIC DNA]</scope>
    <source>
        <strain evidence="2">SpSt-1088</strain>
    </source>
</reference>
<feature type="domain" description="Glycosyl transferase family 1" evidence="1">
    <location>
        <begin position="340"/>
        <end position="435"/>
    </location>
</feature>
<protein>
    <submittedName>
        <fullName evidence="2">Glycosyltransferase family 1 protein</fullName>
    </submittedName>
</protein>
<dbReference type="InterPro" id="IPR001296">
    <property type="entry name" value="Glyco_trans_1"/>
</dbReference>
<proteinExistence type="predicted"/>
<dbReference type="EMBL" id="DRXW01000275">
    <property type="protein sequence ID" value="HHR34187.1"/>
    <property type="molecule type" value="Genomic_DNA"/>
</dbReference>
<dbReference type="Gene3D" id="3.40.50.2000">
    <property type="entry name" value="Glycogen Phosphorylase B"/>
    <property type="match status" value="1"/>
</dbReference>
<evidence type="ECO:0000313" key="2">
    <source>
        <dbReference type="EMBL" id="HHR34187.1"/>
    </source>
</evidence>
<evidence type="ECO:0000259" key="1">
    <source>
        <dbReference type="Pfam" id="PF00534"/>
    </source>
</evidence>
<dbReference type="GO" id="GO:0016757">
    <property type="term" value="F:glycosyltransferase activity"/>
    <property type="evidence" value="ECO:0007669"/>
    <property type="project" value="InterPro"/>
</dbReference>
<organism evidence="2">
    <name type="scientific">Fervidobacterium nodosum</name>
    <dbReference type="NCBI Taxonomy" id="2424"/>
    <lineage>
        <taxon>Bacteria</taxon>
        <taxon>Thermotogati</taxon>
        <taxon>Thermotogota</taxon>
        <taxon>Thermotogae</taxon>
        <taxon>Thermotogales</taxon>
        <taxon>Fervidobacteriaceae</taxon>
        <taxon>Fervidobacterium</taxon>
    </lineage>
</organism>
<name>A0A7C5Y852_9BACT</name>
<accession>A0A7C5Y852</accession>